<accession>A0A366LTV0</accession>
<proteinExistence type="predicted"/>
<gene>
    <name evidence="3" type="ORF">DP939_25805</name>
</gene>
<dbReference type="PANTHER" id="PTHR30627">
    <property type="entry name" value="PEPTIDOGLYCAN D,D-TRANSPEPTIDASE"/>
    <property type="match status" value="1"/>
</dbReference>
<dbReference type="Gene3D" id="3.40.710.10">
    <property type="entry name" value="DD-peptidase/beta-lactamase superfamily"/>
    <property type="match status" value="2"/>
</dbReference>
<dbReference type="EMBL" id="QMEY01000012">
    <property type="protein sequence ID" value="RBQ17351.1"/>
    <property type="molecule type" value="Genomic_DNA"/>
</dbReference>
<dbReference type="PANTHER" id="PTHR30627:SF24">
    <property type="entry name" value="PENICILLIN-BINDING PROTEIN 4B"/>
    <property type="match status" value="1"/>
</dbReference>
<dbReference type="GO" id="GO:0008658">
    <property type="term" value="F:penicillin binding"/>
    <property type="evidence" value="ECO:0007669"/>
    <property type="project" value="InterPro"/>
</dbReference>
<dbReference type="Pfam" id="PF00905">
    <property type="entry name" value="Transpeptidase"/>
    <property type="match status" value="2"/>
</dbReference>
<dbReference type="Pfam" id="PF21922">
    <property type="entry name" value="PBP_dimer_2"/>
    <property type="match status" value="1"/>
</dbReference>
<reference evidence="3 4" key="1">
    <citation type="submission" date="2018-06" db="EMBL/GenBank/DDBJ databases">
        <title>Sphaerisporangium craniellae sp. nov., isolated from a marine sponge in the South China Sea.</title>
        <authorList>
            <person name="Li L."/>
        </authorList>
    </citation>
    <scope>NUCLEOTIDE SEQUENCE [LARGE SCALE GENOMIC DNA]</scope>
    <source>
        <strain evidence="3 4">LHW63015</strain>
    </source>
</reference>
<dbReference type="GO" id="GO:0005886">
    <property type="term" value="C:plasma membrane"/>
    <property type="evidence" value="ECO:0007669"/>
    <property type="project" value="TreeGrafter"/>
</dbReference>
<dbReference type="SUPFAM" id="SSF56601">
    <property type="entry name" value="beta-lactamase/transpeptidase-like"/>
    <property type="match status" value="1"/>
</dbReference>
<evidence type="ECO:0000313" key="4">
    <source>
        <dbReference type="Proteomes" id="UP000253303"/>
    </source>
</evidence>
<sequence>MAGAWARRMNVPLRRVAVGCAVLMFVSLGQVSQVQTFGADALRLDHRNLRAQLDRFGHPRGDLLTRSGGILAASVRQRGRFGFRRVYPGGASYAAVTGYLSLHGATGMEAARNAVLSGADPRVRVRALIGGFGPGAAASVRLTIDERAQRAAHQALRASGRRGAVVVLEPATGAILALVSQPSYDPERLATHDPAALRRTETDLARAPGDPLVNRALNRSYPLGPALGIITRAARLGGGPVRRQAEGLGFNAPGLYVPLRVAPSVFPGKGARATPLEIAMLSAAVANGGVLMRPHLVHEIRTRDGTVLERTMPSPYSRAMSAKVAGRIARMMTRDGADVGTAAGAAIPGEATVATGFAPAGRPEVAVGVTVEPSGPTDGTAGSYSARAVATAVLKSMTAG</sequence>
<evidence type="ECO:0000259" key="1">
    <source>
        <dbReference type="Pfam" id="PF00905"/>
    </source>
</evidence>
<feature type="domain" description="Penicillin binding protein A dimerisation" evidence="2">
    <location>
        <begin position="60"/>
        <end position="128"/>
    </location>
</feature>
<dbReference type="AlphaFoldDB" id="A0A366LTV0"/>
<organism evidence="3 4">
    <name type="scientific">Spongiactinospora rosea</name>
    <dbReference type="NCBI Taxonomy" id="2248750"/>
    <lineage>
        <taxon>Bacteria</taxon>
        <taxon>Bacillati</taxon>
        <taxon>Actinomycetota</taxon>
        <taxon>Actinomycetes</taxon>
        <taxon>Streptosporangiales</taxon>
        <taxon>Streptosporangiaceae</taxon>
        <taxon>Spongiactinospora</taxon>
    </lineage>
</organism>
<feature type="domain" description="Penicillin-binding protein transpeptidase" evidence="1">
    <location>
        <begin position="163"/>
        <end position="222"/>
    </location>
</feature>
<dbReference type="InterPro" id="IPR012338">
    <property type="entry name" value="Beta-lactam/transpept-like"/>
</dbReference>
<dbReference type="InterPro" id="IPR054120">
    <property type="entry name" value="PBPA_dimer"/>
</dbReference>
<dbReference type="Proteomes" id="UP000253303">
    <property type="component" value="Unassembled WGS sequence"/>
</dbReference>
<evidence type="ECO:0000259" key="2">
    <source>
        <dbReference type="Pfam" id="PF21922"/>
    </source>
</evidence>
<dbReference type="GO" id="GO:0071555">
    <property type="term" value="P:cell wall organization"/>
    <property type="evidence" value="ECO:0007669"/>
    <property type="project" value="TreeGrafter"/>
</dbReference>
<dbReference type="GO" id="GO:0071972">
    <property type="term" value="F:peptidoglycan L,D-transpeptidase activity"/>
    <property type="evidence" value="ECO:0007669"/>
    <property type="project" value="TreeGrafter"/>
</dbReference>
<protein>
    <submittedName>
        <fullName evidence="3">Penicillin-binding protein 2</fullName>
    </submittedName>
</protein>
<feature type="domain" description="Penicillin-binding protein transpeptidase" evidence="1">
    <location>
        <begin position="270"/>
        <end position="392"/>
    </location>
</feature>
<keyword evidence="4" id="KW-1185">Reference proteome</keyword>
<dbReference type="InterPro" id="IPR050515">
    <property type="entry name" value="Beta-lactam/transpept"/>
</dbReference>
<dbReference type="InterPro" id="IPR001460">
    <property type="entry name" value="PCN-bd_Tpept"/>
</dbReference>
<evidence type="ECO:0000313" key="3">
    <source>
        <dbReference type="EMBL" id="RBQ17351.1"/>
    </source>
</evidence>
<comment type="caution">
    <text evidence="3">The sequence shown here is derived from an EMBL/GenBank/DDBJ whole genome shotgun (WGS) entry which is preliminary data.</text>
</comment>
<dbReference type="Gene3D" id="3.90.1310.10">
    <property type="entry name" value="Penicillin-binding protein 2a (Domain 2)"/>
    <property type="match status" value="1"/>
</dbReference>
<name>A0A366LTV0_9ACTN</name>